<keyword evidence="13" id="KW-0868">Chloride</keyword>
<keyword evidence="15" id="KW-1071">Ligand-gated ion channel</keyword>
<dbReference type="InterPro" id="IPR038050">
    <property type="entry name" value="Neuro_actylchol_rec"/>
</dbReference>
<gene>
    <name evidence="21" type="ORF">CJN711_LOCUS27858</name>
    <name evidence="22" type="ORF">KQP761_LOCUS34002</name>
</gene>
<dbReference type="PRINTS" id="PR00252">
    <property type="entry name" value="NRIONCHANNEL"/>
</dbReference>
<accession>A0A816G3D6</accession>
<keyword evidence="12" id="KW-0325">Glycoprotein</keyword>
<evidence type="ECO:0000256" key="18">
    <source>
        <dbReference type="SAM" id="Phobius"/>
    </source>
</evidence>
<proteinExistence type="predicted"/>
<feature type="domain" description="Neurotransmitter-gated ion-channel transmembrane" evidence="20">
    <location>
        <begin position="235"/>
        <end position="348"/>
    </location>
</feature>
<feature type="transmembrane region" description="Helical" evidence="18">
    <location>
        <begin position="410"/>
        <end position="433"/>
    </location>
</feature>
<dbReference type="InterPro" id="IPR006028">
    <property type="entry name" value="GABAA/Glycine_rcpt"/>
</dbReference>
<evidence type="ECO:0000256" key="17">
    <source>
        <dbReference type="ARBA" id="ARBA00034104"/>
    </source>
</evidence>
<dbReference type="Pfam" id="PF02931">
    <property type="entry name" value="Neur_chan_LBD"/>
    <property type="match status" value="1"/>
</dbReference>
<keyword evidence="7" id="KW-0406">Ion transport</keyword>
<evidence type="ECO:0000256" key="13">
    <source>
        <dbReference type="ARBA" id="ARBA00023214"/>
    </source>
</evidence>
<keyword evidence="8 18" id="KW-0472">Membrane</keyword>
<dbReference type="EMBL" id="CAJNOW010018959">
    <property type="protein sequence ID" value="CAF1669720.1"/>
    <property type="molecule type" value="Genomic_DNA"/>
</dbReference>
<dbReference type="GO" id="GO:0034707">
    <property type="term" value="C:chloride channel complex"/>
    <property type="evidence" value="ECO:0007669"/>
    <property type="project" value="UniProtKB-KW"/>
</dbReference>
<evidence type="ECO:0000256" key="9">
    <source>
        <dbReference type="ARBA" id="ARBA00023157"/>
    </source>
</evidence>
<dbReference type="SUPFAM" id="SSF63712">
    <property type="entry name" value="Nicotinic receptor ligand binding domain-like"/>
    <property type="match status" value="1"/>
</dbReference>
<evidence type="ECO:0000259" key="19">
    <source>
        <dbReference type="Pfam" id="PF02931"/>
    </source>
</evidence>
<dbReference type="GO" id="GO:0005230">
    <property type="term" value="F:extracellular ligand-gated monoatomic ion channel activity"/>
    <property type="evidence" value="ECO:0007669"/>
    <property type="project" value="InterPro"/>
</dbReference>
<dbReference type="FunFam" id="2.70.170.10:FF:000003">
    <property type="entry name" value="Putative gamma-aminobutyric acid receptor subunit gamma-2"/>
    <property type="match status" value="1"/>
</dbReference>
<dbReference type="AlphaFoldDB" id="A0A816G3D6"/>
<evidence type="ECO:0000256" key="4">
    <source>
        <dbReference type="ARBA" id="ARBA00022729"/>
    </source>
</evidence>
<feature type="transmembrane region" description="Helical" evidence="18">
    <location>
        <begin position="228"/>
        <end position="249"/>
    </location>
</feature>
<keyword evidence="3 18" id="KW-0812">Transmembrane</keyword>
<dbReference type="Gene3D" id="1.20.58.390">
    <property type="entry name" value="Neurotransmitter-gated ion-channel transmembrane domain"/>
    <property type="match status" value="1"/>
</dbReference>
<evidence type="ECO:0000313" key="23">
    <source>
        <dbReference type="Proteomes" id="UP000663834"/>
    </source>
</evidence>
<feature type="transmembrane region" description="Helical" evidence="18">
    <location>
        <begin position="290"/>
        <end position="315"/>
    </location>
</feature>
<evidence type="ECO:0000259" key="20">
    <source>
        <dbReference type="Pfam" id="PF02932"/>
    </source>
</evidence>
<dbReference type="OrthoDB" id="203862at2759"/>
<comment type="caution">
    <text evidence="22">The sequence shown here is derived from an EMBL/GenBank/DDBJ whole genome shotgun (WGS) entry which is preliminary data.</text>
</comment>
<evidence type="ECO:0000313" key="21">
    <source>
        <dbReference type="EMBL" id="CAF1511613.1"/>
    </source>
</evidence>
<dbReference type="InterPro" id="IPR036734">
    <property type="entry name" value="Neur_chan_lig-bd_sf"/>
</dbReference>
<evidence type="ECO:0000256" key="8">
    <source>
        <dbReference type="ARBA" id="ARBA00023136"/>
    </source>
</evidence>
<evidence type="ECO:0000256" key="5">
    <source>
        <dbReference type="ARBA" id="ARBA00022989"/>
    </source>
</evidence>
<keyword evidence="9" id="KW-1015">Disulfide bond</keyword>
<dbReference type="Pfam" id="PF02932">
    <property type="entry name" value="Neur_chan_memb"/>
    <property type="match status" value="1"/>
</dbReference>
<dbReference type="Proteomes" id="UP000663834">
    <property type="component" value="Unassembled WGS sequence"/>
</dbReference>
<reference evidence="22" key="1">
    <citation type="submission" date="2021-02" db="EMBL/GenBank/DDBJ databases">
        <authorList>
            <person name="Nowell W R."/>
        </authorList>
    </citation>
    <scope>NUCLEOTIDE SEQUENCE</scope>
</reference>
<evidence type="ECO:0000256" key="1">
    <source>
        <dbReference type="ARBA" id="ARBA00022448"/>
    </source>
</evidence>
<dbReference type="InterPro" id="IPR006201">
    <property type="entry name" value="Neur_channel"/>
</dbReference>
<keyword evidence="14" id="KW-0628">Postsynaptic cell membrane</keyword>
<evidence type="ECO:0000256" key="10">
    <source>
        <dbReference type="ARBA" id="ARBA00023170"/>
    </source>
</evidence>
<evidence type="ECO:0000256" key="11">
    <source>
        <dbReference type="ARBA" id="ARBA00023173"/>
    </source>
</evidence>
<evidence type="ECO:0000256" key="15">
    <source>
        <dbReference type="ARBA" id="ARBA00023286"/>
    </source>
</evidence>
<dbReference type="NCBIfam" id="TIGR00860">
    <property type="entry name" value="LIC"/>
    <property type="match status" value="1"/>
</dbReference>
<dbReference type="EMBL" id="CAJNOV010013142">
    <property type="protein sequence ID" value="CAF1511613.1"/>
    <property type="molecule type" value="Genomic_DNA"/>
</dbReference>
<dbReference type="GO" id="GO:0004890">
    <property type="term" value="F:GABA-A receptor activity"/>
    <property type="evidence" value="ECO:0007669"/>
    <property type="project" value="InterPro"/>
</dbReference>
<dbReference type="PANTHER" id="PTHR18945">
    <property type="entry name" value="NEUROTRANSMITTER GATED ION CHANNEL"/>
    <property type="match status" value="1"/>
</dbReference>
<evidence type="ECO:0000256" key="3">
    <source>
        <dbReference type="ARBA" id="ARBA00022692"/>
    </source>
</evidence>
<dbReference type="Gene3D" id="2.70.170.10">
    <property type="entry name" value="Neurotransmitter-gated ion-channel ligand-binding domain"/>
    <property type="match status" value="1"/>
</dbReference>
<comment type="subcellular location">
    <subcellularLocation>
        <location evidence="17">Postsynaptic cell membrane</location>
        <topology evidence="17">Multi-pass membrane protein</topology>
    </subcellularLocation>
</comment>
<evidence type="ECO:0000256" key="7">
    <source>
        <dbReference type="ARBA" id="ARBA00023065"/>
    </source>
</evidence>
<dbReference type="GO" id="GO:0045211">
    <property type="term" value="C:postsynaptic membrane"/>
    <property type="evidence" value="ECO:0007669"/>
    <property type="project" value="UniProtKB-SubCell"/>
</dbReference>
<keyword evidence="6" id="KW-0770">Synapse</keyword>
<dbReference type="PRINTS" id="PR01079">
    <property type="entry name" value="GABAARALPHA"/>
</dbReference>
<protein>
    <submittedName>
        <fullName evidence="22">Uncharacterized protein</fullName>
    </submittedName>
</protein>
<evidence type="ECO:0000256" key="6">
    <source>
        <dbReference type="ARBA" id="ARBA00023018"/>
    </source>
</evidence>
<feature type="transmembrane region" description="Helical" evidence="18">
    <location>
        <begin position="261"/>
        <end position="278"/>
    </location>
</feature>
<organism evidence="22 23">
    <name type="scientific">Rotaria magnacalcarata</name>
    <dbReference type="NCBI Taxonomy" id="392030"/>
    <lineage>
        <taxon>Eukaryota</taxon>
        <taxon>Metazoa</taxon>
        <taxon>Spiralia</taxon>
        <taxon>Gnathifera</taxon>
        <taxon>Rotifera</taxon>
        <taxon>Eurotatoria</taxon>
        <taxon>Bdelloidea</taxon>
        <taxon>Philodinida</taxon>
        <taxon>Philodinidae</taxon>
        <taxon>Rotaria</taxon>
    </lineage>
</organism>
<evidence type="ECO:0000256" key="12">
    <source>
        <dbReference type="ARBA" id="ARBA00023180"/>
    </source>
</evidence>
<dbReference type="GO" id="GO:0005254">
    <property type="term" value="F:chloride channel activity"/>
    <property type="evidence" value="ECO:0007669"/>
    <property type="project" value="UniProtKB-KW"/>
</dbReference>
<name>A0A816G3D6_9BILA</name>
<evidence type="ECO:0000313" key="22">
    <source>
        <dbReference type="EMBL" id="CAF1669720.1"/>
    </source>
</evidence>
<dbReference type="SUPFAM" id="SSF90112">
    <property type="entry name" value="Neurotransmitter-gated ion-channel transmembrane pore"/>
    <property type="match status" value="1"/>
</dbReference>
<evidence type="ECO:0000256" key="2">
    <source>
        <dbReference type="ARBA" id="ARBA00022475"/>
    </source>
</evidence>
<dbReference type="CDD" id="cd19049">
    <property type="entry name" value="LGIC_TM_anion"/>
    <property type="match status" value="1"/>
</dbReference>
<keyword evidence="11" id="KW-0869">Chloride channel</keyword>
<evidence type="ECO:0000256" key="16">
    <source>
        <dbReference type="ARBA" id="ARBA00023303"/>
    </source>
</evidence>
<evidence type="ECO:0000256" key="14">
    <source>
        <dbReference type="ARBA" id="ARBA00023257"/>
    </source>
</evidence>
<dbReference type="InterPro" id="IPR001390">
    <property type="entry name" value="GABAAa_rcpt"/>
</dbReference>
<sequence>MSEFPLIYSSNLTSDLKNVSVVLNELLKSYDPFHRPTYGGKPDQVIVDIYVRSMGAVSELDMEYSFDCFFRQRWTDTRLVFNTTEVMNYKSLPVSIKMFAKIWKPDTYFYNGRRSYLHSVPNINRFFRIATNGAILYSQRLTIRASCAMNLRLLPLDTQHCTLLIGSYAYDNEETIYEWNTKSPVDIQSDLIMNQFSLVNASVGTQYLIRDNRTRSIVYVVFSLRRHVGYFLIQLYIPCILVVFLSWVGLWLNREATNDRINLGVTTVLTLIFVIMEGKKDLPKVSYLTALDCFIAVCFIFVFSTLFEFALVHYYTKARTGDLNENMRELEDYIIRNDDPDSNDHHATNNDVHLVYRSSVRRKSSAKKLTSRKSFSKCCQSIYCKPAYSEFQGQALKNIFYSNSVSQIDIIARVLYPLTFFIFNLIYWTYYLCASQRQSKREME</sequence>
<keyword evidence="1" id="KW-0813">Transport</keyword>
<feature type="domain" description="Neurotransmitter-gated ion-channel ligand-binding" evidence="19">
    <location>
        <begin position="22"/>
        <end position="227"/>
    </location>
</feature>
<keyword evidence="2" id="KW-1003">Cell membrane</keyword>
<keyword evidence="4" id="KW-0732">Signal</keyword>
<dbReference type="InterPro" id="IPR006029">
    <property type="entry name" value="Neurotrans-gated_channel_TM"/>
</dbReference>
<dbReference type="PRINTS" id="PR00253">
    <property type="entry name" value="GABAARECEPTR"/>
</dbReference>
<keyword evidence="5 18" id="KW-1133">Transmembrane helix</keyword>
<dbReference type="InterPro" id="IPR036719">
    <property type="entry name" value="Neuro-gated_channel_TM_sf"/>
</dbReference>
<keyword evidence="10" id="KW-0675">Receptor</keyword>
<dbReference type="InterPro" id="IPR006202">
    <property type="entry name" value="Neur_chan_lig-bd"/>
</dbReference>
<dbReference type="Proteomes" id="UP000663855">
    <property type="component" value="Unassembled WGS sequence"/>
</dbReference>
<keyword evidence="16" id="KW-0407">Ion channel</keyword>